<keyword evidence="1" id="KW-1133">Transmembrane helix</keyword>
<dbReference type="Proteomes" id="UP000068026">
    <property type="component" value="Chromosome"/>
</dbReference>
<dbReference type="KEGG" id="cpro:CPRO_00560"/>
<reference evidence="5" key="3">
    <citation type="submission" date="2016-11" db="EMBL/GenBank/DDBJ databases">
        <authorList>
            <person name="Jaros S."/>
            <person name="Januszkiewicz K."/>
            <person name="Wedrychowicz H."/>
        </authorList>
    </citation>
    <scope>NUCLEOTIDE SEQUENCE [LARGE SCALE GENOMIC DNA]</scope>
    <source>
        <strain evidence="5">DSM 1682</strain>
    </source>
</reference>
<dbReference type="AlphaFoldDB" id="A0A0X8V949"/>
<accession>A0A0X8V949</accession>
<proteinExistence type="predicted"/>
<evidence type="ECO:0000313" key="2">
    <source>
        <dbReference type="EMBL" id="AMJ39680.1"/>
    </source>
</evidence>
<reference evidence="2 4" key="1">
    <citation type="journal article" date="2016" name="Genome Announc.">
        <title>Complete Genome Sequence of the Amino Acid-Fermenting Clostridium propionicum X2 (DSM 1682).</title>
        <authorList>
            <person name="Poehlein A."/>
            <person name="Schlien K."/>
            <person name="Chowdhury N.P."/>
            <person name="Gottschalk G."/>
            <person name="Buckel W."/>
            <person name="Daniel R."/>
        </authorList>
    </citation>
    <scope>NUCLEOTIDE SEQUENCE [LARGE SCALE GENOMIC DNA]</scope>
    <source>
        <strain evidence="2 4">X2</strain>
    </source>
</reference>
<sequence>MKIKDERVEQSKNKIYGELFQLAYLFVVAAFLVKVLFFKMDLTQCITEYVIMIVAPIYQMVRSRQLGVVLATNLRQQMSPKRNIAGALVGIVFFFLFWLFSGRQVSKEFAISYIVTFCVVFFLARAMFVRLEERRMKKLEQEYGD</sequence>
<dbReference type="InterPro" id="IPR046664">
    <property type="entry name" value="DUF6773"/>
</dbReference>
<organism evidence="3 5">
    <name type="scientific">Anaerotignum propionicum DSM 1682</name>
    <dbReference type="NCBI Taxonomy" id="991789"/>
    <lineage>
        <taxon>Bacteria</taxon>
        <taxon>Bacillati</taxon>
        <taxon>Bacillota</taxon>
        <taxon>Clostridia</taxon>
        <taxon>Lachnospirales</taxon>
        <taxon>Anaerotignaceae</taxon>
        <taxon>Anaerotignum</taxon>
    </lineage>
</organism>
<dbReference type="EMBL" id="FQUA01000001">
    <property type="protein sequence ID" value="SHE30428.1"/>
    <property type="molecule type" value="Genomic_DNA"/>
</dbReference>
<dbReference type="Proteomes" id="UP000184204">
    <property type="component" value="Unassembled WGS sequence"/>
</dbReference>
<evidence type="ECO:0000313" key="4">
    <source>
        <dbReference type="Proteomes" id="UP000068026"/>
    </source>
</evidence>
<feature type="transmembrane region" description="Helical" evidence="1">
    <location>
        <begin position="21"/>
        <end position="40"/>
    </location>
</feature>
<protein>
    <submittedName>
        <fullName evidence="3">Uncharacterized protein</fullName>
    </submittedName>
</protein>
<keyword evidence="1" id="KW-0812">Transmembrane</keyword>
<feature type="transmembrane region" description="Helical" evidence="1">
    <location>
        <begin position="84"/>
        <end position="103"/>
    </location>
</feature>
<dbReference type="Pfam" id="PF20563">
    <property type="entry name" value="DUF6773"/>
    <property type="match status" value="1"/>
</dbReference>
<name>A0A0X8V949_ANAPI</name>
<dbReference type="OrthoDB" id="2066355at2"/>
<dbReference type="EMBL" id="CP014223">
    <property type="protein sequence ID" value="AMJ39680.1"/>
    <property type="molecule type" value="Genomic_DNA"/>
</dbReference>
<reference evidence="3" key="4">
    <citation type="submission" date="2016-11" db="EMBL/GenBank/DDBJ databases">
        <authorList>
            <person name="Varghese N."/>
            <person name="Submissions S."/>
        </authorList>
    </citation>
    <scope>NUCLEOTIDE SEQUENCE</scope>
    <source>
        <strain evidence="3">DSM 1682</strain>
    </source>
</reference>
<evidence type="ECO:0000313" key="5">
    <source>
        <dbReference type="Proteomes" id="UP000184204"/>
    </source>
</evidence>
<reference evidence="4" key="2">
    <citation type="submission" date="2016-01" db="EMBL/GenBank/DDBJ databases">
        <authorList>
            <person name="Poehlein A."/>
            <person name="Schlien K."/>
            <person name="Gottschalk G."/>
            <person name="Buckel W."/>
            <person name="Daniel R."/>
        </authorList>
    </citation>
    <scope>NUCLEOTIDE SEQUENCE [LARGE SCALE GENOMIC DNA]</scope>
    <source>
        <strain evidence="4">X2</strain>
    </source>
</reference>
<feature type="transmembrane region" description="Helical" evidence="1">
    <location>
        <begin position="109"/>
        <end position="128"/>
    </location>
</feature>
<dbReference type="RefSeq" id="WP_082754161.1">
    <property type="nucleotide sequence ID" value="NZ_CP014223.1"/>
</dbReference>
<evidence type="ECO:0000313" key="3">
    <source>
        <dbReference type="EMBL" id="SHE30428.1"/>
    </source>
</evidence>
<evidence type="ECO:0000256" key="1">
    <source>
        <dbReference type="SAM" id="Phobius"/>
    </source>
</evidence>
<keyword evidence="1" id="KW-0472">Membrane</keyword>
<gene>
    <name evidence="2" type="ORF">CPRO_00560</name>
    <name evidence="3" type="ORF">SAMN02745151_00303</name>
</gene>
<keyword evidence="4" id="KW-1185">Reference proteome</keyword>